<dbReference type="Gene3D" id="3.40.50.720">
    <property type="entry name" value="NAD(P)-binding Rossmann-like Domain"/>
    <property type="match status" value="1"/>
</dbReference>
<dbReference type="InterPro" id="IPR051783">
    <property type="entry name" value="NAD(P)-dependent_oxidoreduct"/>
</dbReference>
<dbReference type="RefSeq" id="WP_311616910.1">
    <property type="nucleotide sequence ID" value="NZ_JAVREV010000003.1"/>
</dbReference>
<accession>A0ABU2S0J0</accession>
<dbReference type="PANTHER" id="PTHR48079:SF6">
    <property type="entry name" value="NAD(P)-BINDING DOMAIN-CONTAINING PROTEIN-RELATED"/>
    <property type="match status" value="1"/>
</dbReference>
<evidence type="ECO:0000259" key="1">
    <source>
        <dbReference type="Pfam" id="PF01370"/>
    </source>
</evidence>
<protein>
    <submittedName>
        <fullName evidence="2">NAD-dependent epimerase/dehydratase family protein</fullName>
    </submittedName>
</protein>
<comment type="caution">
    <text evidence="2">The sequence shown here is derived from an EMBL/GenBank/DDBJ whole genome shotgun (WGS) entry which is preliminary data.</text>
</comment>
<name>A0ABU2S0J0_9ACTN</name>
<dbReference type="InterPro" id="IPR001509">
    <property type="entry name" value="Epimerase_deHydtase"/>
</dbReference>
<evidence type="ECO:0000313" key="3">
    <source>
        <dbReference type="Proteomes" id="UP001183615"/>
    </source>
</evidence>
<organism evidence="2 3">
    <name type="scientific">Streptomyces johnsoniae</name>
    <dbReference type="NCBI Taxonomy" id="3075532"/>
    <lineage>
        <taxon>Bacteria</taxon>
        <taxon>Bacillati</taxon>
        <taxon>Actinomycetota</taxon>
        <taxon>Actinomycetes</taxon>
        <taxon>Kitasatosporales</taxon>
        <taxon>Streptomycetaceae</taxon>
        <taxon>Streptomyces</taxon>
    </lineage>
</organism>
<dbReference type="Proteomes" id="UP001183615">
    <property type="component" value="Unassembled WGS sequence"/>
</dbReference>
<dbReference type="EMBL" id="JAVREV010000003">
    <property type="protein sequence ID" value="MDT0442482.1"/>
    <property type="molecule type" value="Genomic_DNA"/>
</dbReference>
<proteinExistence type="predicted"/>
<sequence length="359" mass="38414">MTSADGKRVVVVGATGNVGSALVRALAADPDVSSVLGLAHRLPAWEVEKTTWAAVDLRDAGTARAALTAHFRDADAVVHLAWLIQPARDPLMTWRTNVLGTGHVLHAAAAARVPALVYASSVAAYAPGPKDRAVTESWPTHGWPTASYSREKAYVERLLDTFAHEQPGIRVVRMRPGFIFARAAASAQRRLFAGPFLFGPMVRPHLSPVVPDVPGLRFQVLHAADAAEAYRLAVHRPVRGAFNLAAGPVVDAGLLGDLFDARPVRVPRPLLRAAVAAAWGARLAPAPPPLFDAFMRLPLMDCARAGAELGWEPRHTAQDALRDLLAGMRHATGLPTPPLEPRLPHGRFDELATGVGKRP</sequence>
<dbReference type="InterPro" id="IPR036291">
    <property type="entry name" value="NAD(P)-bd_dom_sf"/>
</dbReference>
<evidence type="ECO:0000313" key="2">
    <source>
        <dbReference type="EMBL" id="MDT0442482.1"/>
    </source>
</evidence>
<dbReference type="SUPFAM" id="SSF51735">
    <property type="entry name" value="NAD(P)-binding Rossmann-fold domains"/>
    <property type="match status" value="1"/>
</dbReference>
<keyword evidence="3" id="KW-1185">Reference proteome</keyword>
<gene>
    <name evidence="2" type="ORF">RM779_07715</name>
</gene>
<feature type="domain" description="NAD-dependent epimerase/dehydratase" evidence="1">
    <location>
        <begin position="9"/>
        <end position="238"/>
    </location>
</feature>
<reference evidence="3" key="1">
    <citation type="submission" date="2023-07" db="EMBL/GenBank/DDBJ databases">
        <title>30 novel species of actinomycetes from the DSMZ collection.</title>
        <authorList>
            <person name="Nouioui I."/>
        </authorList>
    </citation>
    <scope>NUCLEOTIDE SEQUENCE [LARGE SCALE GENOMIC DNA]</scope>
    <source>
        <strain evidence="3">DSM 41886</strain>
    </source>
</reference>
<dbReference type="PANTHER" id="PTHR48079">
    <property type="entry name" value="PROTEIN YEEZ"/>
    <property type="match status" value="1"/>
</dbReference>
<dbReference type="Pfam" id="PF01370">
    <property type="entry name" value="Epimerase"/>
    <property type="match status" value="1"/>
</dbReference>